<evidence type="ECO:0000313" key="3">
    <source>
        <dbReference type="Proteomes" id="UP000680750"/>
    </source>
</evidence>
<proteinExistence type="predicted"/>
<dbReference type="Proteomes" id="UP000680750">
    <property type="component" value="Chromosome"/>
</dbReference>
<feature type="region of interest" description="Disordered" evidence="1">
    <location>
        <begin position="1"/>
        <end position="32"/>
    </location>
</feature>
<feature type="compositionally biased region" description="Polar residues" evidence="1">
    <location>
        <begin position="51"/>
        <end position="61"/>
    </location>
</feature>
<feature type="compositionally biased region" description="Low complexity" evidence="1">
    <location>
        <begin position="88"/>
        <end position="105"/>
    </location>
</feature>
<protein>
    <submittedName>
        <fullName evidence="2">Uncharacterized protein</fullName>
    </submittedName>
</protein>
<dbReference type="KEGG" id="aser:Asera_00380"/>
<name>A0A810KSC1_9ACTN</name>
<evidence type="ECO:0000313" key="2">
    <source>
        <dbReference type="EMBL" id="BCJ25930.1"/>
    </source>
</evidence>
<organism evidence="2 3">
    <name type="scientific">Actinocatenispora sera</name>
    <dbReference type="NCBI Taxonomy" id="390989"/>
    <lineage>
        <taxon>Bacteria</taxon>
        <taxon>Bacillati</taxon>
        <taxon>Actinomycetota</taxon>
        <taxon>Actinomycetes</taxon>
        <taxon>Micromonosporales</taxon>
        <taxon>Micromonosporaceae</taxon>
        <taxon>Actinocatenispora</taxon>
    </lineage>
</organism>
<reference evidence="2" key="1">
    <citation type="submission" date="2020-08" db="EMBL/GenBank/DDBJ databases">
        <title>Whole genome shotgun sequence of Actinocatenispora sera NBRC 101916.</title>
        <authorList>
            <person name="Komaki H."/>
            <person name="Tamura T."/>
        </authorList>
    </citation>
    <scope>NUCLEOTIDE SEQUENCE</scope>
    <source>
        <strain evidence="2">NBRC 101916</strain>
    </source>
</reference>
<dbReference type="AlphaFoldDB" id="A0A810KSC1"/>
<gene>
    <name evidence="2" type="ORF">Asera_00380</name>
</gene>
<keyword evidence="3" id="KW-1185">Reference proteome</keyword>
<evidence type="ECO:0000256" key="1">
    <source>
        <dbReference type="SAM" id="MobiDB-lite"/>
    </source>
</evidence>
<feature type="region of interest" description="Disordered" evidence="1">
    <location>
        <begin position="47"/>
        <end position="119"/>
    </location>
</feature>
<dbReference type="EMBL" id="AP023354">
    <property type="protein sequence ID" value="BCJ25930.1"/>
    <property type="molecule type" value="Genomic_DNA"/>
</dbReference>
<accession>A0A810KSC1</accession>
<sequence>MQSRSDRLDLGSTDSYGTHSHRVCGQRSGGTGRIGVKILANARILDLPDRTTVTGTPTVHSLSGPGCRENPRIRTERRPHRPARVTSPAGRAGPAVPAGVGIPRAARPPPATTPYRYGW</sequence>